<proteinExistence type="predicted"/>
<accession>A0ABR1VP96</accession>
<name>A0ABR1VP96_9PEZI</name>
<sequence>MNDFRHITDLFISYGNKPLSTSPKHSSPVKGVMINCLGDQTMFNKPQFEAIDVSHSDPIFSDGESSDIAQRIGLPILTRRCPRNPDWSRGEKEGLFKGSSPANNQAATFLHQCCDPAADSDLTSGGLGWGWVRIS</sequence>
<evidence type="ECO:0000313" key="1">
    <source>
        <dbReference type="EMBL" id="KAK8071658.1"/>
    </source>
</evidence>
<evidence type="ECO:0000313" key="2">
    <source>
        <dbReference type="Proteomes" id="UP001446871"/>
    </source>
</evidence>
<protein>
    <submittedName>
        <fullName evidence="1">Uncharacterized protein</fullName>
    </submittedName>
</protein>
<organism evidence="1 2">
    <name type="scientific">Apiospora saccharicola</name>
    <dbReference type="NCBI Taxonomy" id="335842"/>
    <lineage>
        <taxon>Eukaryota</taxon>
        <taxon>Fungi</taxon>
        <taxon>Dikarya</taxon>
        <taxon>Ascomycota</taxon>
        <taxon>Pezizomycotina</taxon>
        <taxon>Sordariomycetes</taxon>
        <taxon>Xylariomycetidae</taxon>
        <taxon>Amphisphaeriales</taxon>
        <taxon>Apiosporaceae</taxon>
        <taxon>Apiospora</taxon>
    </lineage>
</organism>
<gene>
    <name evidence="1" type="ORF">PG996_005006</name>
</gene>
<reference evidence="1 2" key="1">
    <citation type="submission" date="2023-01" db="EMBL/GenBank/DDBJ databases">
        <title>Analysis of 21 Apiospora genomes using comparative genomics revels a genus with tremendous synthesis potential of carbohydrate active enzymes and secondary metabolites.</title>
        <authorList>
            <person name="Sorensen T."/>
        </authorList>
    </citation>
    <scope>NUCLEOTIDE SEQUENCE [LARGE SCALE GENOMIC DNA]</scope>
    <source>
        <strain evidence="1 2">CBS 83171</strain>
    </source>
</reference>
<dbReference type="EMBL" id="JAQQWM010000003">
    <property type="protein sequence ID" value="KAK8071658.1"/>
    <property type="molecule type" value="Genomic_DNA"/>
</dbReference>
<comment type="caution">
    <text evidence="1">The sequence shown here is derived from an EMBL/GenBank/DDBJ whole genome shotgun (WGS) entry which is preliminary data.</text>
</comment>
<dbReference type="Proteomes" id="UP001446871">
    <property type="component" value="Unassembled WGS sequence"/>
</dbReference>
<keyword evidence="2" id="KW-1185">Reference proteome</keyword>